<dbReference type="KEGG" id="das:Daes_0693"/>
<reference evidence="4 5" key="2">
    <citation type="journal article" date="2014" name="Genome Announc.">
        <title>Complete Genome Sequence of the Subsurface, Mesophilic Sulfate-Reducing Bacterium Desulfovibrio aespoeensis Aspo-2.</title>
        <authorList>
            <person name="Pedersen K."/>
            <person name="Bengtsson A."/>
            <person name="Edlund J."/>
            <person name="Rabe L."/>
            <person name="Hazen T."/>
            <person name="Chakraborty R."/>
            <person name="Goodwin L."/>
            <person name="Shapiro N."/>
        </authorList>
    </citation>
    <scope>NUCLEOTIDE SEQUENCE [LARGE SCALE GENOMIC DNA]</scope>
    <source>
        <strain evidence="5">ATCC 700646 / DSM 10631 / Aspo-2</strain>
    </source>
</reference>
<gene>
    <name evidence="4" type="ordered locus">Daes_0693</name>
</gene>
<name>E6VZJ6_PSEA9</name>
<feature type="domain" description="UspA" evidence="3">
    <location>
        <begin position="191"/>
        <end position="308"/>
    </location>
</feature>
<dbReference type="OrthoDB" id="5430193at2"/>
<feature type="region of interest" description="Disordered" evidence="2">
    <location>
        <begin position="1"/>
        <end position="25"/>
    </location>
</feature>
<dbReference type="EMBL" id="CP002431">
    <property type="protein sequence ID" value="ADU61710.1"/>
    <property type="molecule type" value="Genomic_DNA"/>
</dbReference>
<protein>
    <submittedName>
        <fullName evidence="4">UspA domain-containing protein</fullName>
    </submittedName>
</protein>
<evidence type="ECO:0000313" key="4">
    <source>
        <dbReference type="EMBL" id="ADU61710.1"/>
    </source>
</evidence>
<sequence>MHDENSGTARPVIDPTLTPSGRHKGDDTLDRHLLVALSAHSKAGAGVEFITHFFTAREHIGLTLFHIPASQGAVWAEEASYETLDALETRVAASAGKGRKVVDGVRRTLVAAGFDPEKIADRVVSPQRGKGHDLIREAAQGRYDAVVLGRRAQVGLGEIMDKSLSRHLLEGLSHSISFPLWICRLPEHDRRNVLLCVDGSPPSERMTDHVGFILAREPGHTVTVFHVSPGGEDAPEARAVIDRAVALLAEAGMPEERVVATVRTGANPSRLIEAEYHAGRYAVVAIGSSGSGRGLWDRLFVGSVARTVFDDLSGAALWVCF</sequence>
<organism evidence="4 5">
    <name type="scientific">Pseudodesulfovibrio aespoeensis (strain ATCC 700646 / DSM 10631 / Aspo-2)</name>
    <name type="common">Desulfovibrio aespoeensis</name>
    <dbReference type="NCBI Taxonomy" id="643562"/>
    <lineage>
        <taxon>Bacteria</taxon>
        <taxon>Pseudomonadati</taxon>
        <taxon>Thermodesulfobacteriota</taxon>
        <taxon>Desulfovibrionia</taxon>
        <taxon>Desulfovibrionales</taxon>
        <taxon>Desulfovibrionaceae</taxon>
    </lineage>
</organism>
<dbReference type="InterPro" id="IPR014729">
    <property type="entry name" value="Rossmann-like_a/b/a_fold"/>
</dbReference>
<proteinExistence type="inferred from homology"/>
<dbReference type="Pfam" id="PF00582">
    <property type="entry name" value="Usp"/>
    <property type="match status" value="1"/>
</dbReference>
<evidence type="ECO:0000259" key="3">
    <source>
        <dbReference type="Pfam" id="PF00582"/>
    </source>
</evidence>
<dbReference type="AlphaFoldDB" id="E6VZJ6"/>
<dbReference type="RefSeq" id="WP_013513642.1">
    <property type="nucleotide sequence ID" value="NC_014844.1"/>
</dbReference>
<evidence type="ECO:0000256" key="2">
    <source>
        <dbReference type="SAM" id="MobiDB-lite"/>
    </source>
</evidence>
<dbReference type="Proteomes" id="UP000002191">
    <property type="component" value="Chromosome"/>
</dbReference>
<reference evidence="5" key="1">
    <citation type="submission" date="2010-12" db="EMBL/GenBank/DDBJ databases">
        <title>Complete sequence of Desulfovibrio aespoeensis Aspo-2.</title>
        <authorList>
            <consortium name="US DOE Joint Genome Institute"/>
            <person name="Lucas S."/>
            <person name="Copeland A."/>
            <person name="Lapidus A."/>
            <person name="Cheng J.-F."/>
            <person name="Goodwin L."/>
            <person name="Pitluck S."/>
            <person name="Chertkov O."/>
            <person name="Misra M."/>
            <person name="Detter J.C."/>
            <person name="Han C."/>
            <person name="Tapia R."/>
            <person name="Land M."/>
            <person name="Hauser L."/>
            <person name="Kyrpides N."/>
            <person name="Ivanova N."/>
            <person name="Ovchinnikova G."/>
            <person name="Pedersen K."/>
            <person name="Jagevall S."/>
            <person name="Hazen T."/>
            <person name="Woyke T."/>
        </authorList>
    </citation>
    <scope>NUCLEOTIDE SEQUENCE [LARGE SCALE GENOMIC DNA]</scope>
    <source>
        <strain evidence="5">ATCC 700646 / DSM 10631 / Aspo-2</strain>
    </source>
</reference>
<dbReference type="PANTHER" id="PTHR46268">
    <property type="entry name" value="STRESS RESPONSE PROTEIN NHAX"/>
    <property type="match status" value="1"/>
</dbReference>
<comment type="similarity">
    <text evidence="1">Belongs to the universal stress protein A family.</text>
</comment>
<accession>E6VZJ6</accession>
<dbReference type="PANTHER" id="PTHR46268:SF6">
    <property type="entry name" value="UNIVERSAL STRESS PROTEIN UP12"/>
    <property type="match status" value="1"/>
</dbReference>
<dbReference type="eggNOG" id="COG0589">
    <property type="taxonomic scope" value="Bacteria"/>
</dbReference>
<evidence type="ECO:0000313" key="5">
    <source>
        <dbReference type="Proteomes" id="UP000002191"/>
    </source>
</evidence>
<dbReference type="InterPro" id="IPR006016">
    <property type="entry name" value="UspA"/>
</dbReference>
<dbReference type="HOGENOM" id="CLU_075315_1_0_7"/>
<keyword evidence="5" id="KW-1185">Reference proteome</keyword>
<dbReference type="CDD" id="cd00293">
    <property type="entry name" value="USP-like"/>
    <property type="match status" value="1"/>
</dbReference>
<dbReference type="Gene3D" id="3.40.50.620">
    <property type="entry name" value="HUPs"/>
    <property type="match status" value="2"/>
</dbReference>
<dbReference type="STRING" id="643562.Daes_0693"/>
<evidence type="ECO:0000256" key="1">
    <source>
        <dbReference type="ARBA" id="ARBA00008791"/>
    </source>
</evidence>
<dbReference type="SUPFAM" id="SSF52402">
    <property type="entry name" value="Adenine nucleotide alpha hydrolases-like"/>
    <property type="match status" value="1"/>
</dbReference>